<dbReference type="RefSeq" id="XP_035785226.1">
    <property type="nucleotide sequence ID" value="XM_035929333.1"/>
</dbReference>
<protein>
    <submittedName>
        <fullName evidence="4">Uncharacterized protein</fullName>
    </submittedName>
</protein>
<dbReference type="RefSeq" id="XP_035785228.1">
    <property type="nucleotide sequence ID" value="XM_035929335.1"/>
</dbReference>
<dbReference type="VEuPathDB" id="VectorBase:AALB004288"/>
<dbReference type="STRING" id="7167.A0A182FCQ2"/>
<keyword evidence="5" id="KW-1185">Reference proteome</keyword>
<dbReference type="Proteomes" id="UP000069272">
    <property type="component" value="Chromosome 3L"/>
</dbReference>
<dbReference type="SUPFAM" id="SSF48371">
    <property type="entry name" value="ARM repeat"/>
    <property type="match status" value="1"/>
</dbReference>
<dbReference type="PANTHER" id="PTHR12634">
    <property type="entry name" value="SIT4 YEAST -ASSOCIATING PROTEIN-RELATED"/>
    <property type="match status" value="1"/>
</dbReference>
<evidence type="ECO:0000256" key="2">
    <source>
        <dbReference type="ARBA" id="ARBA00023306"/>
    </source>
</evidence>
<organism evidence="4 5">
    <name type="scientific">Anopheles albimanus</name>
    <name type="common">New world malaria mosquito</name>
    <dbReference type="NCBI Taxonomy" id="7167"/>
    <lineage>
        <taxon>Eukaryota</taxon>
        <taxon>Metazoa</taxon>
        <taxon>Ecdysozoa</taxon>
        <taxon>Arthropoda</taxon>
        <taxon>Hexapoda</taxon>
        <taxon>Insecta</taxon>
        <taxon>Pterygota</taxon>
        <taxon>Neoptera</taxon>
        <taxon>Endopterygota</taxon>
        <taxon>Diptera</taxon>
        <taxon>Nematocera</taxon>
        <taxon>Culicoidea</taxon>
        <taxon>Culicidae</taxon>
        <taxon>Anophelinae</taxon>
        <taxon>Anopheles</taxon>
    </lineage>
</organism>
<feature type="compositionally biased region" description="Polar residues" evidence="3">
    <location>
        <begin position="913"/>
        <end position="926"/>
    </location>
</feature>
<dbReference type="CTD" id="38714"/>
<evidence type="ECO:0000256" key="1">
    <source>
        <dbReference type="ARBA" id="ARBA00006180"/>
    </source>
</evidence>
<dbReference type="GeneID" id="118463074"/>
<dbReference type="AlphaFoldDB" id="A0A182FCQ2"/>
<evidence type="ECO:0000256" key="3">
    <source>
        <dbReference type="SAM" id="MobiDB-lite"/>
    </source>
</evidence>
<dbReference type="PANTHER" id="PTHR12634:SF8">
    <property type="entry name" value="FIERY MOUNTAIN, ISOFORM D"/>
    <property type="match status" value="1"/>
</dbReference>
<dbReference type="InterPro" id="IPR007587">
    <property type="entry name" value="SAPS"/>
</dbReference>
<feature type="compositionally biased region" description="Basic and acidic residues" evidence="3">
    <location>
        <begin position="950"/>
        <end position="963"/>
    </location>
</feature>
<proteinExistence type="inferred from homology"/>
<comment type="similarity">
    <text evidence="1">Belongs to the SAPS family.</text>
</comment>
<dbReference type="OrthoDB" id="295029at2759"/>
<sequence length="993" mass="108561">MFWDLQSTQSNIDTLLSKEGLTLEDVLEYENVLQECKSQNPKLLQYLNRTEIFDALIDLIIQEPAANVDDNIRFMHSNMACEILTSDVPSFKTHLVENQNFLNKLYSFLTKEPPLNPLLTSFFCKTFGMLITKQAEQDYFSYKSVCLQVLEFIKSKKGFLASVLRHFGNQVISDLLLSHITDIEDAELKSELLEWLNEQNLVSEIIALLKQPGQVQKHYNVAQFLIELIKITRCKRQNERQDKVTTDPILNTLEDENTTKLLLDVILQENGEESAMVAGLQIILRLLENTIIQEPVSDTALQMVIDAEKEHHDLVVTRLVNIIKPRIPEFVNLLNNPPPKPDMISTVGTLSPPLGNVRLQICNLLTVLLETEEKETIGALCDADYFNTMLKLFQQYRWNNFLHSRVSVCVNYAIGSFDQGEESGNGNDGNGTSDGNGEEGGDGTGDEKADDGATVENKNLRTSSLQRHLILDCKLAKNLILLHQMNNRQEGKEPFRRLGFMGHLIEMLDALTTSMKLSSEIRALVQSTLDEKEKEDWENLAEGDDSELATTLAMQKKYLANAVPRGQSAANRGMPGIGSFDINRDHLVVEELLQSINSAFIDFKLPMDDSDPTNTWAYFGSGDADEAFGTGEGGSLGELPDLGLGDVGENDDDDPFGNVGGNIFQNKSGINDDEEDTNDPFSPLQSADMATDANSIDNDSLVGDTLLGLDYRSTLVSAGLEENEANASDLPLTGPMDHNILQFLQAVNEATPNSASTSSAIETSGMNDNFADFDAVLGSGGFDAATTGSPFDPIFAPVTTPIGSSSSSNGPTEFDFENADIFCSVTQPSNNASISTIDVTKVPEVDETTSTKEAASVDANDKISESAAAKDVVVRTETETTSNSIRPVTSSATFPNEKSSDPLDLPNSDAKNDNSSTEHSTASSKNGDTKAVEPNTNRSEKDDIETESSVPKEDVRVDQERAVESAPPASSAAEAPESSSSVVDSSLSEQTDN</sequence>
<dbReference type="GO" id="GO:0005634">
    <property type="term" value="C:nucleus"/>
    <property type="evidence" value="ECO:0007669"/>
    <property type="project" value="TreeGrafter"/>
</dbReference>
<dbReference type="KEGG" id="aali:118463074"/>
<dbReference type="GO" id="GO:0019903">
    <property type="term" value="F:protein phosphatase binding"/>
    <property type="evidence" value="ECO:0007669"/>
    <property type="project" value="InterPro"/>
</dbReference>
<name>A0A182FCQ2_ANOAL</name>
<dbReference type="EnsemblMetazoa" id="AALB004288-RA">
    <property type="protein sequence ID" value="AALB004288-PA"/>
    <property type="gene ID" value="AALB004288"/>
</dbReference>
<evidence type="ECO:0000313" key="5">
    <source>
        <dbReference type="Proteomes" id="UP000069272"/>
    </source>
</evidence>
<accession>A0A182FCQ2</accession>
<feature type="compositionally biased region" description="Polar residues" evidence="3">
    <location>
        <begin position="879"/>
        <end position="897"/>
    </location>
</feature>
<reference evidence="4 5" key="1">
    <citation type="journal article" date="2017" name="G3 (Bethesda)">
        <title>The Physical Genome Mapping of Anopheles albimanus Corrected Scaffold Misassemblies and Identified Interarm Rearrangements in Genus Anopheles.</title>
        <authorList>
            <person name="Artemov G.N."/>
            <person name="Peery A.N."/>
            <person name="Jiang X."/>
            <person name="Tu Z."/>
            <person name="Stegniy V.N."/>
            <person name="Sharakhova M.V."/>
            <person name="Sharakhov I.V."/>
        </authorList>
    </citation>
    <scope>NUCLEOTIDE SEQUENCE [LARGE SCALE GENOMIC DNA]</scope>
    <source>
        <strain evidence="4 5">ALBI9_A</strain>
    </source>
</reference>
<feature type="region of interest" description="Disordered" evidence="3">
    <location>
        <begin position="420"/>
        <end position="453"/>
    </location>
</feature>
<keyword evidence="2" id="KW-0131">Cell cycle</keyword>
<feature type="compositionally biased region" description="Low complexity" evidence="3">
    <location>
        <begin position="964"/>
        <end position="986"/>
    </location>
</feature>
<dbReference type="VEuPathDB" id="VectorBase:AALB20_033816"/>
<evidence type="ECO:0000313" key="4">
    <source>
        <dbReference type="EnsemblMetazoa" id="AALB004288-PA"/>
    </source>
</evidence>
<dbReference type="InterPro" id="IPR016024">
    <property type="entry name" value="ARM-type_fold"/>
</dbReference>
<feature type="region of interest" description="Disordered" evidence="3">
    <location>
        <begin position="870"/>
        <end position="993"/>
    </location>
</feature>
<dbReference type="GO" id="GO:0005829">
    <property type="term" value="C:cytosol"/>
    <property type="evidence" value="ECO:0007669"/>
    <property type="project" value="TreeGrafter"/>
</dbReference>
<reference evidence="4" key="2">
    <citation type="submission" date="2022-08" db="UniProtKB">
        <authorList>
            <consortium name="EnsemblMetazoa"/>
        </authorList>
    </citation>
    <scope>IDENTIFICATION</scope>
    <source>
        <strain evidence="4">STECLA/ALBI9_A</strain>
    </source>
</reference>
<dbReference type="GO" id="GO:0019888">
    <property type="term" value="F:protein phosphatase regulator activity"/>
    <property type="evidence" value="ECO:0007669"/>
    <property type="project" value="TreeGrafter"/>
</dbReference>
<dbReference type="Pfam" id="PF04499">
    <property type="entry name" value="SAPS"/>
    <property type="match status" value="1"/>
</dbReference>